<feature type="transmembrane region" description="Helical" evidence="1">
    <location>
        <begin position="220"/>
        <end position="241"/>
    </location>
</feature>
<evidence type="ECO:0000313" key="3">
    <source>
        <dbReference type="Proteomes" id="UP000682111"/>
    </source>
</evidence>
<comment type="caution">
    <text evidence="2">The sequence shown here is derived from an EMBL/GenBank/DDBJ whole genome shotgun (WGS) entry which is preliminary data.</text>
</comment>
<feature type="transmembrane region" description="Helical" evidence="1">
    <location>
        <begin position="295"/>
        <end position="316"/>
    </location>
</feature>
<keyword evidence="3" id="KW-1185">Reference proteome</keyword>
<feature type="transmembrane region" description="Helical" evidence="1">
    <location>
        <begin position="74"/>
        <end position="103"/>
    </location>
</feature>
<reference evidence="2" key="1">
    <citation type="submission" date="2021-03" db="EMBL/GenBank/DDBJ databases">
        <title>Antimicrobial resistance genes in bacteria isolated from Japanese honey, and their potential for conferring macrolide and lincosamide resistance in the American foulbrood pathogen Paenibacillus larvae.</title>
        <authorList>
            <person name="Okamoto M."/>
            <person name="Kumagai M."/>
            <person name="Kanamori H."/>
            <person name="Takamatsu D."/>
        </authorList>
    </citation>
    <scope>NUCLEOTIDE SEQUENCE</scope>
    <source>
        <strain evidence="2">J27TS8</strain>
    </source>
</reference>
<keyword evidence="1" id="KW-1133">Transmembrane helix</keyword>
<keyword evidence="1" id="KW-0812">Transmembrane</keyword>
<evidence type="ECO:0000313" key="2">
    <source>
        <dbReference type="EMBL" id="GIN61327.1"/>
    </source>
</evidence>
<dbReference type="InterPro" id="IPR038728">
    <property type="entry name" value="YkvI-like"/>
</dbReference>
<gene>
    <name evidence="2" type="primary">ykvI</name>
    <name evidence="2" type="ORF">J27TS8_13200</name>
</gene>
<evidence type="ECO:0000256" key="1">
    <source>
        <dbReference type="SAM" id="Phobius"/>
    </source>
</evidence>
<name>A0A920BTJ5_9BACI</name>
<dbReference type="PANTHER" id="PTHR37814:SF1">
    <property type="entry name" value="MEMBRANE PROTEIN"/>
    <property type="match status" value="1"/>
</dbReference>
<accession>A0A920BTJ5</accession>
<dbReference type="PANTHER" id="PTHR37814">
    <property type="entry name" value="CONSERVED MEMBRANE PROTEIN"/>
    <property type="match status" value="1"/>
</dbReference>
<feature type="transmembrane region" description="Helical" evidence="1">
    <location>
        <begin position="115"/>
        <end position="135"/>
    </location>
</feature>
<organism evidence="2 3">
    <name type="scientific">Robertmurraya siralis</name>
    <dbReference type="NCBI Taxonomy" id="77777"/>
    <lineage>
        <taxon>Bacteria</taxon>
        <taxon>Bacillati</taxon>
        <taxon>Bacillota</taxon>
        <taxon>Bacilli</taxon>
        <taxon>Bacillales</taxon>
        <taxon>Bacillaceae</taxon>
        <taxon>Robertmurraya</taxon>
    </lineage>
</organism>
<feature type="transmembrane region" description="Helical" evidence="1">
    <location>
        <begin position="33"/>
        <end position="53"/>
    </location>
</feature>
<protein>
    <submittedName>
        <fullName evidence="2">Membrane protein YkvI</fullName>
    </submittedName>
</protein>
<feature type="transmembrane region" description="Helical" evidence="1">
    <location>
        <begin position="7"/>
        <end position="27"/>
    </location>
</feature>
<dbReference type="EMBL" id="BORC01000002">
    <property type="protein sequence ID" value="GIN61327.1"/>
    <property type="molecule type" value="Genomic_DNA"/>
</dbReference>
<dbReference type="OrthoDB" id="4424890at2"/>
<dbReference type="RefSeq" id="WP_095313534.1">
    <property type="nucleotide sequence ID" value="NZ_BORC01000002.1"/>
</dbReference>
<feature type="transmembrane region" description="Helical" evidence="1">
    <location>
        <begin position="322"/>
        <end position="340"/>
    </location>
</feature>
<feature type="transmembrane region" description="Helical" evidence="1">
    <location>
        <begin position="189"/>
        <end position="208"/>
    </location>
</feature>
<dbReference type="Proteomes" id="UP000682111">
    <property type="component" value="Unassembled WGS sequence"/>
</dbReference>
<dbReference type="AlphaFoldDB" id="A0A920BTJ5"/>
<feature type="transmembrane region" description="Helical" evidence="1">
    <location>
        <begin position="261"/>
        <end position="283"/>
    </location>
</feature>
<feature type="transmembrane region" description="Helical" evidence="1">
    <location>
        <begin position="147"/>
        <end position="169"/>
    </location>
</feature>
<proteinExistence type="predicted"/>
<keyword evidence="1" id="KW-0472">Membrane</keyword>
<sequence length="349" mass="37918">MKTNWGAAFQIAAVYVGTVVGAGFATGREIVEFFTRFGFIGLIGILFSGYIFISQGSKLMRISAKIGATSYQEFNIFLFGRVFGSIINVIMLFMLLGVCAVMLSGAGAVFSEQLGLSRSFGLILTLSLSIIVMIVGIKGLFAANTIVVPLMISFSFILMVMSVQLPNFLDQLLFIPFVDDGWKSVVAPFSYTALNLGLAQAVLVPVAAEIRDEQTVKWGGIIGGAALTLILLSSHFTLVMLPNVEAFEIPMAVVMKSLAAGLYGLYILIIYGEIFTSVIGNVFGLERQIKTFLPLPSIAIVGGILTIAFLISQIEYGTLLSYLYPVFGYISIIFIILLWMKPLDKIEKK</sequence>